<gene>
    <name evidence="11 12" type="primary">cobD</name>
    <name evidence="12" type="ORF">HUG12_19710</name>
</gene>
<evidence type="ECO:0000256" key="3">
    <source>
        <dbReference type="ARBA" id="ARBA00004953"/>
    </source>
</evidence>
<evidence type="ECO:0000256" key="11">
    <source>
        <dbReference type="HAMAP-Rule" id="MF_00024"/>
    </source>
</evidence>
<evidence type="ECO:0000256" key="7">
    <source>
        <dbReference type="ARBA" id="ARBA00022573"/>
    </source>
</evidence>
<dbReference type="HAMAP" id="MF_00024">
    <property type="entry name" value="CobD_CbiB"/>
    <property type="match status" value="1"/>
</dbReference>
<evidence type="ECO:0000256" key="9">
    <source>
        <dbReference type="ARBA" id="ARBA00022989"/>
    </source>
</evidence>
<keyword evidence="10 11" id="KW-0472">Membrane</keyword>
<dbReference type="Proteomes" id="UP000509626">
    <property type="component" value="Chromosome"/>
</dbReference>
<dbReference type="PANTHER" id="PTHR34308">
    <property type="entry name" value="COBALAMIN BIOSYNTHESIS PROTEIN CBIB"/>
    <property type="match status" value="1"/>
</dbReference>
<comment type="pathway">
    <text evidence="3 11">Cofactor biosynthesis; adenosylcobalamin biosynthesis.</text>
</comment>
<dbReference type="NCBIfam" id="TIGR00380">
    <property type="entry name" value="cobal_cbiB"/>
    <property type="match status" value="1"/>
</dbReference>
<evidence type="ECO:0000313" key="13">
    <source>
        <dbReference type="Proteomes" id="UP000509626"/>
    </source>
</evidence>
<keyword evidence="8 11" id="KW-0812">Transmembrane</keyword>
<keyword evidence="6 11" id="KW-1003">Cell membrane</keyword>
<keyword evidence="9 11" id="KW-1133">Transmembrane helix</keyword>
<comment type="subcellular location">
    <subcellularLocation>
        <location evidence="2 11">Cell membrane</location>
        <topology evidence="2 11">Multi-pass membrane protein</topology>
    </subcellularLocation>
</comment>
<dbReference type="GO" id="GO:0005886">
    <property type="term" value="C:plasma membrane"/>
    <property type="evidence" value="ECO:0007669"/>
    <property type="project" value="UniProtKB-SubCell"/>
</dbReference>
<organism evidence="12 13">
    <name type="scientific">Halorarum salinum</name>
    <dbReference type="NCBI Taxonomy" id="2743089"/>
    <lineage>
        <taxon>Archaea</taxon>
        <taxon>Methanobacteriati</taxon>
        <taxon>Methanobacteriota</taxon>
        <taxon>Stenosarchaea group</taxon>
        <taxon>Halobacteria</taxon>
        <taxon>Halobacteriales</taxon>
        <taxon>Haloferacaceae</taxon>
        <taxon>Halorarum</taxon>
    </lineage>
</organism>
<dbReference type="AlphaFoldDB" id="A0A7D5QJM5"/>
<evidence type="ECO:0000256" key="10">
    <source>
        <dbReference type="ARBA" id="ARBA00023136"/>
    </source>
</evidence>
<dbReference type="GO" id="GO:0048472">
    <property type="term" value="F:threonine-phosphate decarboxylase activity"/>
    <property type="evidence" value="ECO:0007669"/>
    <property type="project" value="InterPro"/>
</dbReference>
<protein>
    <recommendedName>
        <fullName evidence="5 11">Probable cobalamin biosynthesis protein CobD</fullName>
    </recommendedName>
</protein>
<dbReference type="Pfam" id="PF03186">
    <property type="entry name" value="CobD_Cbib"/>
    <property type="match status" value="1"/>
</dbReference>
<feature type="transmembrane region" description="Helical" evidence="11">
    <location>
        <begin position="45"/>
        <end position="68"/>
    </location>
</feature>
<proteinExistence type="inferred from homology"/>
<name>A0A7D5QJM5_9EURY</name>
<comment type="caution">
    <text evidence="11">Lacks conserved residue(s) required for the propagation of feature annotation.</text>
</comment>
<accession>A0A7D5QJM5</accession>
<evidence type="ECO:0000256" key="1">
    <source>
        <dbReference type="ARBA" id="ARBA00003384"/>
    </source>
</evidence>
<comment type="similarity">
    <text evidence="4 11">Belongs to the CobD/CbiB family.</text>
</comment>
<evidence type="ECO:0000313" key="12">
    <source>
        <dbReference type="EMBL" id="QLG64122.1"/>
    </source>
</evidence>
<evidence type="ECO:0000256" key="2">
    <source>
        <dbReference type="ARBA" id="ARBA00004651"/>
    </source>
</evidence>
<dbReference type="GO" id="GO:0015420">
    <property type="term" value="F:ABC-type vitamin B12 transporter activity"/>
    <property type="evidence" value="ECO:0007669"/>
    <property type="project" value="UniProtKB-UniRule"/>
</dbReference>
<dbReference type="GO" id="GO:0009236">
    <property type="term" value="P:cobalamin biosynthetic process"/>
    <property type="evidence" value="ECO:0007669"/>
    <property type="project" value="UniProtKB-UniRule"/>
</dbReference>
<feature type="transmembrane region" description="Helical" evidence="11">
    <location>
        <begin position="75"/>
        <end position="95"/>
    </location>
</feature>
<dbReference type="InterPro" id="IPR004485">
    <property type="entry name" value="Cobalamin_biosynth_CobD/CbiB"/>
</dbReference>
<evidence type="ECO:0000256" key="4">
    <source>
        <dbReference type="ARBA" id="ARBA00006263"/>
    </source>
</evidence>
<reference evidence="12 13" key="1">
    <citation type="submission" date="2020-06" db="EMBL/GenBank/DDBJ databases">
        <title>NJ-3-1, isolated from saline soil.</title>
        <authorList>
            <person name="Cui H.L."/>
            <person name="Shi X."/>
        </authorList>
    </citation>
    <scope>NUCLEOTIDE SEQUENCE [LARGE SCALE GENOMIC DNA]</scope>
    <source>
        <strain evidence="12 13">NJ-3-1</strain>
    </source>
</reference>
<keyword evidence="7 11" id="KW-0169">Cobalamin biosynthesis</keyword>
<dbReference type="KEGG" id="halu:HUG12_19710"/>
<evidence type="ECO:0000256" key="5">
    <source>
        <dbReference type="ARBA" id="ARBA00016185"/>
    </source>
</evidence>
<evidence type="ECO:0000256" key="6">
    <source>
        <dbReference type="ARBA" id="ARBA00022475"/>
    </source>
</evidence>
<feature type="transmembrane region" description="Helical" evidence="11">
    <location>
        <begin position="289"/>
        <end position="309"/>
    </location>
</feature>
<keyword evidence="13" id="KW-1185">Reference proteome</keyword>
<dbReference type="PANTHER" id="PTHR34308:SF1">
    <property type="entry name" value="COBALAMIN BIOSYNTHESIS PROTEIN CBIB"/>
    <property type="match status" value="1"/>
</dbReference>
<dbReference type="UniPathway" id="UPA00148"/>
<evidence type="ECO:0000256" key="8">
    <source>
        <dbReference type="ARBA" id="ARBA00022692"/>
    </source>
</evidence>
<dbReference type="EMBL" id="CP058579">
    <property type="protein sequence ID" value="QLG64122.1"/>
    <property type="molecule type" value="Genomic_DNA"/>
</dbReference>
<comment type="function">
    <text evidence="1 11">Converts cobyric acid to cobinamide by the addition of aminopropanol on the F carboxylic group.</text>
</comment>
<sequence length="313" mass="31058">MTAAAVLLAAGLDALLAEPPSRVHPVALFGRLVSPVDRGWTRPRLAGVAAAALFPLLAGGVAFGAVHLAAGVEPVAGAVLTGVVLFSTSSLRMLLAAARRTVRETESDLDAARESLPALAGRDADALSAGQVRSAAVESLAENLADGFVAPLGAFTLAGAAAGVLAPDPGAPGLVLASAAAAAAWVKAVNTLDSMLGYRSKPVGWAPARLDDLVMWVPARATALLVALAAGRPAALVAARSDARAPPSPNSGWPMATLARVLGVRLEKPGVYVLAGGDGHPTAADATRALGVTAFAGIAAVAVSVGVLLEVAL</sequence>